<accession>C1BMY7</accession>
<evidence type="ECO:0000256" key="1">
    <source>
        <dbReference type="ARBA" id="ARBA00004141"/>
    </source>
</evidence>
<feature type="transmembrane region" description="Helical" evidence="6">
    <location>
        <begin position="45"/>
        <end position="66"/>
    </location>
</feature>
<dbReference type="CDD" id="cd15904">
    <property type="entry name" value="TSPO_MBR"/>
    <property type="match status" value="1"/>
</dbReference>
<feature type="transmembrane region" description="Helical" evidence="6">
    <location>
        <begin position="78"/>
        <end position="95"/>
    </location>
</feature>
<dbReference type="InterPro" id="IPR038330">
    <property type="entry name" value="TspO/MBR-related_sf"/>
</dbReference>
<name>C1BMY7_CALRO</name>
<dbReference type="FunFam" id="1.20.1260.100:FF:000001">
    <property type="entry name" value="translocator protein 2"/>
    <property type="match status" value="1"/>
</dbReference>
<dbReference type="InterPro" id="IPR004307">
    <property type="entry name" value="TspO_MBR"/>
</dbReference>
<gene>
    <name evidence="7" type="primary">TSPO</name>
</gene>
<sequence>MVNWTLVGAVGLPFIGAAYGNIVTKKHIQSGWYESLKFPSYKPPKWVFGPVWTTLYASMGYASYLIFEQGGRSLTGPAQIPLALYASQLILNWTWSPLFFGAHKLRLAFYNCICLSGTIAATTYAFFQMNQMAGALFVPYLLWTSFATLLNYSIMNLNEKKD</sequence>
<dbReference type="GO" id="GO:0005741">
    <property type="term" value="C:mitochondrial outer membrane"/>
    <property type="evidence" value="ECO:0007669"/>
    <property type="project" value="TreeGrafter"/>
</dbReference>
<evidence type="ECO:0000256" key="2">
    <source>
        <dbReference type="ARBA" id="ARBA00007524"/>
    </source>
</evidence>
<dbReference type="GO" id="GO:0033013">
    <property type="term" value="P:tetrapyrrole metabolic process"/>
    <property type="evidence" value="ECO:0007669"/>
    <property type="project" value="UniProtKB-ARBA"/>
</dbReference>
<evidence type="ECO:0000256" key="6">
    <source>
        <dbReference type="SAM" id="Phobius"/>
    </source>
</evidence>
<keyword evidence="5 6" id="KW-0472">Membrane</keyword>
<evidence type="ECO:0000313" key="7">
    <source>
        <dbReference type="EMBL" id="ACO10390.1"/>
    </source>
</evidence>
<keyword evidence="4 6" id="KW-1133">Transmembrane helix</keyword>
<dbReference type="EMBL" id="BT075966">
    <property type="protein sequence ID" value="ACO10390.1"/>
    <property type="molecule type" value="mRNA"/>
</dbReference>
<protein>
    <submittedName>
        <fullName evidence="7">Translocator protein</fullName>
    </submittedName>
</protein>
<feature type="transmembrane region" description="Helical" evidence="6">
    <location>
        <begin position="133"/>
        <end position="154"/>
    </location>
</feature>
<dbReference type="AlphaFoldDB" id="C1BMY7"/>
<keyword evidence="3 6" id="KW-0812">Transmembrane</keyword>
<evidence type="ECO:0000256" key="5">
    <source>
        <dbReference type="ARBA" id="ARBA00023136"/>
    </source>
</evidence>
<dbReference type="Pfam" id="PF03073">
    <property type="entry name" value="TspO_MBR"/>
    <property type="match status" value="1"/>
</dbReference>
<evidence type="ECO:0000256" key="3">
    <source>
        <dbReference type="ARBA" id="ARBA00022692"/>
    </source>
</evidence>
<comment type="similarity">
    <text evidence="2">Belongs to the TspO/BZRP family.</text>
</comment>
<reference evidence="7" key="1">
    <citation type="submission" date="2009-03" db="EMBL/GenBank/DDBJ databases">
        <title>Caligus rogercresseyi ESTs and full-length cDNAs.</title>
        <authorList>
            <person name="Yasuike M."/>
            <person name="von Schalburg K."/>
            <person name="Cooper G."/>
            <person name="Leong J."/>
            <person name="Jones S.R.M."/>
            <person name="Koop B.F."/>
        </authorList>
    </citation>
    <scope>NUCLEOTIDE SEQUENCE</scope>
    <source>
        <tissue evidence="7">Whole body</tissue>
    </source>
</reference>
<dbReference type="PANTHER" id="PTHR10057">
    <property type="entry name" value="PERIPHERAL-TYPE BENZODIAZEPINE RECEPTOR"/>
    <property type="match status" value="1"/>
</dbReference>
<comment type="subcellular location">
    <subcellularLocation>
        <location evidence="1">Membrane</location>
        <topology evidence="1">Multi-pass membrane protein</topology>
    </subcellularLocation>
</comment>
<dbReference type="PIRSF" id="PIRSF005859">
    <property type="entry name" value="PBR"/>
    <property type="match status" value="1"/>
</dbReference>
<evidence type="ECO:0000256" key="4">
    <source>
        <dbReference type="ARBA" id="ARBA00022989"/>
    </source>
</evidence>
<dbReference type="PANTHER" id="PTHR10057:SF0">
    <property type="entry name" value="TRANSLOCATOR PROTEIN"/>
    <property type="match status" value="1"/>
</dbReference>
<organism evidence="7">
    <name type="scientific">Caligus rogercresseyi</name>
    <name type="common">Sea louse</name>
    <dbReference type="NCBI Taxonomy" id="217165"/>
    <lineage>
        <taxon>Eukaryota</taxon>
        <taxon>Metazoa</taxon>
        <taxon>Ecdysozoa</taxon>
        <taxon>Arthropoda</taxon>
        <taxon>Crustacea</taxon>
        <taxon>Multicrustacea</taxon>
        <taxon>Hexanauplia</taxon>
        <taxon>Copepoda</taxon>
        <taxon>Siphonostomatoida</taxon>
        <taxon>Caligidae</taxon>
        <taxon>Caligus</taxon>
    </lineage>
</organism>
<feature type="transmembrane region" description="Helical" evidence="6">
    <location>
        <begin position="6"/>
        <end position="24"/>
    </location>
</feature>
<proteinExistence type="evidence at transcript level"/>
<dbReference type="Gene3D" id="1.20.1260.100">
    <property type="entry name" value="TspO/MBR protein"/>
    <property type="match status" value="1"/>
</dbReference>
<feature type="transmembrane region" description="Helical" evidence="6">
    <location>
        <begin position="107"/>
        <end position="127"/>
    </location>
</feature>